<dbReference type="Gene3D" id="3.55.50.30">
    <property type="match status" value="1"/>
</dbReference>
<keyword evidence="1" id="KW-0813">Transport</keyword>
<gene>
    <name evidence="6" type="ORF">CQW49_22235</name>
</gene>
<proteinExistence type="predicted"/>
<evidence type="ECO:0000256" key="1">
    <source>
        <dbReference type="ARBA" id="ARBA00022448"/>
    </source>
</evidence>
<keyword evidence="7" id="KW-1185">Reference proteome</keyword>
<protein>
    <submittedName>
        <fullName evidence="6">Energy transducer TonB</fullName>
    </submittedName>
</protein>
<dbReference type="SMART" id="SM00965">
    <property type="entry name" value="STN"/>
    <property type="match status" value="1"/>
</dbReference>
<evidence type="ECO:0000256" key="4">
    <source>
        <dbReference type="SAM" id="SignalP"/>
    </source>
</evidence>
<name>A0A2D2D6S1_METT3</name>
<dbReference type="Proteomes" id="UP000230709">
    <property type="component" value="Plasmid pOB3b1"/>
</dbReference>
<keyword evidence="2" id="KW-0472">Membrane</keyword>
<evidence type="ECO:0000313" key="6">
    <source>
        <dbReference type="EMBL" id="ATQ70698.1"/>
    </source>
</evidence>
<feature type="chain" id="PRO_5013904475" evidence="4">
    <location>
        <begin position="21"/>
        <end position="224"/>
    </location>
</feature>
<keyword evidence="4" id="KW-0732">Signal</keyword>
<reference evidence="7" key="1">
    <citation type="submission" date="2017-10" db="EMBL/GenBank/DDBJ databases">
        <title>Completed PacBio SMRT sequence of Methylosinus trichosporium OB3b reveals presence of a third large plasmid.</title>
        <authorList>
            <person name="Charles T.C."/>
            <person name="Lynch M.D.J."/>
            <person name="Heil J.R."/>
            <person name="Cheng J."/>
        </authorList>
    </citation>
    <scope>NUCLEOTIDE SEQUENCE [LARGE SCALE GENOMIC DNA]</scope>
    <source>
        <strain evidence="7">OB3b</strain>
        <plasmid evidence="7">pob3b1</plasmid>
    </source>
</reference>
<accession>A0A2D2D6S1</accession>
<sequence>MRVGWLATLSLVAALGSAESAVGQTDARPVGRDGAPISFDIPAQPLAHALDAYSAATGLMVLYDSRLAEERRSTAVSGELAPDVAIRVLLEGTGLAVFSAGRAFGIEVEPSDPQSGTGDFKAADMPYLALVQRTIQRVFCEREKTKPGQYRAALQFRIGAAGEIMSPDLLSSTGDRQRDLMIVEALGRLRVPLNPPPSMAQPLSMIISPRPLAQSGDCGFSDHR</sequence>
<dbReference type="SUPFAM" id="SSF74653">
    <property type="entry name" value="TolA/TonB C-terminal domain"/>
    <property type="match status" value="1"/>
</dbReference>
<dbReference type="STRING" id="595536.GCA_000178815_00259"/>
<dbReference type="GO" id="GO:0019867">
    <property type="term" value="C:outer membrane"/>
    <property type="evidence" value="ECO:0007669"/>
    <property type="project" value="InterPro"/>
</dbReference>
<evidence type="ECO:0000313" key="7">
    <source>
        <dbReference type="Proteomes" id="UP000230709"/>
    </source>
</evidence>
<dbReference type="InterPro" id="IPR011662">
    <property type="entry name" value="Secretin/TonB_short_N"/>
</dbReference>
<feature type="domain" description="Secretin/TonB short N-terminal" evidence="5">
    <location>
        <begin position="59"/>
        <end position="109"/>
    </location>
</feature>
<dbReference type="Gene3D" id="3.30.1150.10">
    <property type="match status" value="1"/>
</dbReference>
<dbReference type="KEGG" id="mtw:CQW49_22235"/>
<evidence type="ECO:0000259" key="5">
    <source>
        <dbReference type="SMART" id="SM00965"/>
    </source>
</evidence>
<keyword evidence="6" id="KW-0614">Plasmid</keyword>
<evidence type="ECO:0000256" key="2">
    <source>
        <dbReference type="ARBA" id="ARBA00023136"/>
    </source>
</evidence>
<dbReference type="AlphaFoldDB" id="A0A2D2D6S1"/>
<geneLocation type="plasmid" evidence="7">
    <name>pob3b1</name>
</geneLocation>
<feature type="signal peptide" evidence="4">
    <location>
        <begin position="1"/>
        <end position="20"/>
    </location>
</feature>
<dbReference type="EMBL" id="CP023738">
    <property type="protein sequence ID" value="ATQ70698.1"/>
    <property type="molecule type" value="Genomic_DNA"/>
</dbReference>
<evidence type="ECO:0000256" key="3">
    <source>
        <dbReference type="ARBA" id="ARBA00023237"/>
    </source>
</evidence>
<organism evidence="6 7">
    <name type="scientific">Methylosinus trichosporium (strain ATCC 35070 / NCIMB 11131 / UNIQEM 75 / OB3b)</name>
    <dbReference type="NCBI Taxonomy" id="595536"/>
    <lineage>
        <taxon>Bacteria</taxon>
        <taxon>Pseudomonadati</taxon>
        <taxon>Pseudomonadota</taxon>
        <taxon>Alphaproteobacteria</taxon>
        <taxon>Hyphomicrobiales</taxon>
        <taxon>Methylocystaceae</taxon>
        <taxon>Methylosinus</taxon>
    </lineage>
</organism>
<keyword evidence="3" id="KW-0998">Cell outer membrane</keyword>